<dbReference type="RefSeq" id="WP_090097145.1">
    <property type="nucleotide sequence ID" value="NZ_FNIX01000003.1"/>
</dbReference>
<feature type="transmembrane region" description="Helical" evidence="1">
    <location>
        <begin position="55"/>
        <end position="80"/>
    </location>
</feature>
<feature type="transmembrane region" description="Helical" evidence="1">
    <location>
        <begin position="115"/>
        <end position="138"/>
    </location>
</feature>
<evidence type="ECO:0000256" key="1">
    <source>
        <dbReference type="SAM" id="Phobius"/>
    </source>
</evidence>
<accession>A0A1H0LUV0</accession>
<dbReference type="Pfam" id="PF08570">
    <property type="entry name" value="DUF1761"/>
    <property type="match status" value="1"/>
</dbReference>
<evidence type="ECO:0008006" key="4">
    <source>
        <dbReference type="Google" id="ProtNLM"/>
    </source>
</evidence>
<dbReference type="EMBL" id="FNIX01000003">
    <property type="protein sequence ID" value="SDO71873.1"/>
    <property type="molecule type" value="Genomic_DNA"/>
</dbReference>
<dbReference type="STRING" id="641025.SAMN05421507_103460"/>
<dbReference type="OrthoDB" id="2623652at2"/>
<keyword evidence="1" id="KW-0812">Transmembrane</keyword>
<dbReference type="InterPro" id="IPR013879">
    <property type="entry name" value="DUF1761"/>
</dbReference>
<organism evidence="2 3">
    <name type="scientific">Lentzea jiangxiensis</name>
    <dbReference type="NCBI Taxonomy" id="641025"/>
    <lineage>
        <taxon>Bacteria</taxon>
        <taxon>Bacillati</taxon>
        <taxon>Actinomycetota</taxon>
        <taxon>Actinomycetes</taxon>
        <taxon>Pseudonocardiales</taxon>
        <taxon>Pseudonocardiaceae</taxon>
        <taxon>Lentzea</taxon>
    </lineage>
</organism>
<dbReference type="AlphaFoldDB" id="A0A1H0LUV0"/>
<evidence type="ECO:0000313" key="3">
    <source>
        <dbReference type="Proteomes" id="UP000199691"/>
    </source>
</evidence>
<keyword evidence="1" id="KW-0472">Membrane</keyword>
<dbReference type="Proteomes" id="UP000199691">
    <property type="component" value="Unassembled WGS sequence"/>
</dbReference>
<proteinExistence type="predicted"/>
<evidence type="ECO:0000313" key="2">
    <source>
        <dbReference type="EMBL" id="SDO71873.1"/>
    </source>
</evidence>
<keyword evidence="1" id="KW-1133">Transmembrane helix</keyword>
<keyword evidence="3" id="KW-1185">Reference proteome</keyword>
<name>A0A1H0LUV0_9PSEU</name>
<sequence>MTVLSALGSINWVAVLLSVVACTVIGGVWFAVLFAKPYAAALGRESTPQPTQPALFYGGPAVATLFVVTTTAALMAALGIDAIGDAVVFALVIGVGYLVANTVIIAINPNMPRPLFYSLISGAYHLIGIVVTALIVVAF</sequence>
<gene>
    <name evidence="2" type="ORF">SAMN05421507_103460</name>
</gene>
<protein>
    <recommendedName>
        <fullName evidence="4">DUF1761 domain-containing protein</fullName>
    </recommendedName>
</protein>
<reference evidence="3" key="1">
    <citation type="submission" date="2016-10" db="EMBL/GenBank/DDBJ databases">
        <authorList>
            <person name="Varghese N."/>
            <person name="Submissions S."/>
        </authorList>
    </citation>
    <scope>NUCLEOTIDE SEQUENCE [LARGE SCALE GENOMIC DNA]</scope>
    <source>
        <strain evidence="3">CGMCC 4.6609</strain>
    </source>
</reference>
<feature type="transmembrane region" description="Helical" evidence="1">
    <location>
        <begin position="86"/>
        <end position="108"/>
    </location>
</feature>
<feature type="transmembrane region" description="Helical" evidence="1">
    <location>
        <begin position="12"/>
        <end position="34"/>
    </location>
</feature>